<comment type="caution">
    <text evidence="12">The sequence shown here is derived from an EMBL/GenBank/DDBJ whole genome shotgun (WGS) entry which is preliminary data.</text>
</comment>
<evidence type="ECO:0000259" key="11">
    <source>
        <dbReference type="PROSITE" id="PS50847"/>
    </source>
</evidence>
<keyword evidence="9" id="KW-0812">Transmembrane</keyword>
<evidence type="ECO:0000256" key="4">
    <source>
        <dbReference type="ARBA" id="ARBA00022729"/>
    </source>
</evidence>
<keyword evidence="2" id="KW-0134">Cell wall</keyword>
<dbReference type="Gene3D" id="2.60.40.10">
    <property type="entry name" value="Immunoglobulins"/>
    <property type="match status" value="4"/>
</dbReference>
<dbReference type="NCBIfam" id="TIGR01167">
    <property type="entry name" value="LPXTG_anchor"/>
    <property type="match status" value="1"/>
</dbReference>
<dbReference type="InterPro" id="IPR041033">
    <property type="entry name" value="SpaA_PFL_dom_1"/>
</dbReference>
<evidence type="ECO:0000256" key="9">
    <source>
        <dbReference type="SAM" id="Phobius"/>
    </source>
</evidence>
<feature type="repeat" description="Cell wall-binding" evidence="7">
    <location>
        <begin position="85"/>
        <end position="104"/>
    </location>
</feature>
<keyword evidence="5" id="KW-0677">Repeat</keyword>
<dbReference type="Pfam" id="PF17802">
    <property type="entry name" value="SpaA"/>
    <property type="match status" value="4"/>
</dbReference>
<feature type="signal peptide" evidence="10">
    <location>
        <begin position="1"/>
        <end position="21"/>
    </location>
</feature>
<evidence type="ECO:0000256" key="3">
    <source>
        <dbReference type="ARBA" id="ARBA00022525"/>
    </source>
</evidence>
<feature type="region of interest" description="Disordered" evidence="8">
    <location>
        <begin position="881"/>
        <end position="900"/>
    </location>
</feature>
<dbReference type="Pfam" id="PF01473">
    <property type="entry name" value="Choline_bind_1"/>
    <property type="match status" value="1"/>
</dbReference>
<dbReference type="InterPro" id="IPR019931">
    <property type="entry name" value="LPXTG_anchor"/>
</dbReference>
<dbReference type="PANTHER" id="PTHR36108:SF13">
    <property type="entry name" value="COLOSSIN-B-RELATED"/>
    <property type="match status" value="1"/>
</dbReference>
<dbReference type="SUPFAM" id="SSF49478">
    <property type="entry name" value="Cna protein B-type domain"/>
    <property type="match status" value="2"/>
</dbReference>
<dbReference type="Pfam" id="PF00746">
    <property type="entry name" value="Gram_pos_anchor"/>
    <property type="match status" value="1"/>
</dbReference>
<keyword evidence="4 10" id="KW-0732">Signal</keyword>
<keyword evidence="6" id="KW-0572">Peptidoglycan-anchor</keyword>
<accession>A0ABS8G2D3</accession>
<evidence type="ECO:0000313" key="12">
    <source>
        <dbReference type="EMBL" id="MCC2255562.1"/>
    </source>
</evidence>
<keyword evidence="3" id="KW-0964">Secreted</keyword>
<evidence type="ECO:0000313" key="13">
    <source>
        <dbReference type="Proteomes" id="UP001198151"/>
    </source>
</evidence>
<dbReference type="Proteomes" id="UP001198151">
    <property type="component" value="Unassembled WGS sequence"/>
</dbReference>
<dbReference type="NCBIfam" id="TIGR04226">
    <property type="entry name" value="RrgB_K2N_iso_D2"/>
    <property type="match status" value="1"/>
</dbReference>
<organism evidence="12 13">
    <name type="scientific">Ruminococcus turbiniformis</name>
    <dbReference type="NCBI Taxonomy" id="2881258"/>
    <lineage>
        <taxon>Bacteria</taxon>
        <taxon>Bacillati</taxon>
        <taxon>Bacillota</taxon>
        <taxon>Clostridia</taxon>
        <taxon>Eubacteriales</taxon>
        <taxon>Oscillospiraceae</taxon>
        <taxon>Ruminococcus</taxon>
    </lineage>
</organism>
<dbReference type="InterPro" id="IPR026345">
    <property type="entry name" value="Adh_isopep-form_adh_dom"/>
</dbReference>
<feature type="chain" id="PRO_5047173993" evidence="10">
    <location>
        <begin position="22"/>
        <end position="1144"/>
    </location>
</feature>
<keyword evidence="13" id="KW-1185">Reference proteome</keyword>
<dbReference type="EMBL" id="JAJEQX010000029">
    <property type="protein sequence ID" value="MCC2255562.1"/>
    <property type="molecule type" value="Genomic_DNA"/>
</dbReference>
<proteinExistence type="inferred from homology"/>
<dbReference type="SUPFAM" id="SSF69360">
    <property type="entry name" value="Cell wall binding repeat"/>
    <property type="match status" value="1"/>
</dbReference>
<gene>
    <name evidence="12" type="ORF">LKD70_14250</name>
</gene>
<dbReference type="Gene3D" id="2.60.40.740">
    <property type="match status" value="1"/>
</dbReference>
<dbReference type="InterPro" id="IPR013783">
    <property type="entry name" value="Ig-like_fold"/>
</dbReference>
<feature type="domain" description="Gram-positive cocci surface proteins LPxTG" evidence="11">
    <location>
        <begin position="1110"/>
        <end position="1144"/>
    </location>
</feature>
<keyword evidence="9" id="KW-1133">Transmembrane helix</keyword>
<protein>
    <submittedName>
        <fullName evidence="12">Isopeptide-forming domain-containing fimbrial protein</fullName>
    </submittedName>
</protein>
<dbReference type="PROSITE" id="PS50847">
    <property type="entry name" value="GRAM_POS_ANCHORING"/>
    <property type="match status" value="1"/>
</dbReference>
<evidence type="ECO:0000256" key="5">
    <source>
        <dbReference type="ARBA" id="ARBA00022737"/>
    </source>
</evidence>
<evidence type="ECO:0000256" key="2">
    <source>
        <dbReference type="ARBA" id="ARBA00022512"/>
    </source>
</evidence>
<evidence type="ECO:0000256" key="7">
    <source>
        <dbReference type="PROSITE-ProRule" id="PRU00591"/>
    </source>
</evidence>
<dbReference type="InterPro" id="IPR026466">
    <property type="entry name" value="Fim_isopep_form_D2_dom"/>
</dbReference>
<evidence type="ECO:0000256" key="6">
    <source>
        <dbReference type="ARBA" id="ARBA00023088"/>
    </source>
</evidence>
<dbReference type="PROSITE" id="PS51170">
    <property type="entry name" value="CW"/>
    <property type="match status" value="1"/>
</dbReference>
<feature type="transmembrane region" description="Helical" evidence="9">
    <location>
        <begin position="1117"/>
        <end position="1138"/>
    </location>
</feature>
<dbReference type="Pfam" id="PF17998">
    <property type="entry name" value="AgI_II_C2"/>
    <property type="match status" value="1"/>
</dbReference>
<evidence type="ECO:0000256" key="1">
    <source>
        <dbReference type="ARBA" id="ARBA00007257"/>
    </source>
</evidence>
<dbReference type="RefSeq" id="WP_227708595.1">
    <property type="nucleotide sequence ID" value="NZ_JAJEQX010000029.1"/>
</dbReference>
<comment type="similarity">
    <text evidence="1">Belongs to the serine-aspartate repeat-containing protein (SDr) family.</text>
</comment>
<dbReference type="Gene3D" id="2.10.270.10">
    <property type="entry name" value="Cholin Binding"/>
    <property type="match status" value="1"/>
</dbReference>
<keyword evidence="9" id="KW-0472">Membrane</keyword>
<dbReference type="InterPro" id="IPR018337">
    <property type="entry name" value="Cell_wall/Cho-bd_repeat"/>
</dbReference>
<reference evidence="12 13" key="1">
    <citation type="submission" date="2021-10" db="EMBL/GenBank/DDBJ databases">
        <title>Anaerobic single-cell dispensing facilitates the cultivation of human gut bacteria.</title>
        <authorList>
            <person name="Afrizal A."/>
        </authorList>
    </citation>
    <scope>NUCLEOTIDE SEQUENCE [LARGE SCALE GENOMIC DNA]</scope>
    <source>
        <strain evidence="12 13">CLA-AA-H200</strain>
    </source>
</reference>
<sequence>MKKIKKVIISLCFMFSAVISAISFGPMEEVKAAIPDSVYSQPYTAPYYAPQGAHTVYTSTDYGGNGWQQLGGKWFFMMDAHNYLADGWYSIGDSWYYFDSAGYCVTGWVRYTPEVLWGTSAVDSIAYYDPQTCAMVTGFREIDGVLRYFDSSGYMKSLIFSDPDTGAALMRNGERYVCDAMGVCTTVSNRYSGSYPKATDVIENINEDDVISGDYEFFAEVGDNTTMTVFGFSEPSYFNSGVWPEYYRVEHCIVSDDSLKGNIGAVYTNVGTYNGRSIDAKCVITDYKLFGGYYGGTEWGTIGFDPEIIGIAINGLEWAEMDIQFIDHETQQPVQVKGYATVADIDGRQAVAITGDYDNLYVPDDCTALYAETDEGYPVFTDDIFNSHTYENDITDTGGQVIAYYDSTSFTYRFYHTAACWTSDYNGKTFYGGYSGSQPNFSESDIRSNPSLAAYNWSAFTKARVARVTTPHPPTKTVTDTDEKDVQANTLSGMDETYTYKISENVPLQSQERFYYTSYQIRDELEPCLEYLDASVVDDAGNDMSSLFRIQHSGNTVTFSCINPQNSNFYGKTYHYLIQVQIDPDADLSAYESNGSYVIPNTGELIVRSNYENETYETNEVTTTVTPPETPKITINLTKVSGDTSITDGNANYSLEGAVYTVYSDEACENSVGTITTNASGQGSISGLQAGQYWVKETTASPGYGLDTNAYPIDARNATNGQTYTVNSTEIPVLDPTGVLLKKVDAATGEAGSMAGAQFRVCYYTQIMDTDPGAAGQTPARTWVFETNENGFLNYDDEFLISGDPLFTSPGTNEYSLPYGTLTFEEIKAPEGYLINPEIIVQPVTTSGTSGSIVYQEPTQQEQPLALRLLKLAEETGDPVSGVVFTHTDPDGNTRNYTTGSDGRFTINNLAYGDHKLVETATVDGLELNTHEITFTVAENNAITITSGSAEATEKNGAVTVAVASDGCIDVTMENKEKVVNFDILVNKTNENGTVLENAEFTLYSDAGLTNVVASGKTDADGELSFDKLELDTDYYLVETAAPDGYKLPVNDDGSPVVYKTRVVQNANRTCTLYVNDKAYTSGSGQFNISATGDSVHAEMTIINQMGYQLPSTGSNMTIFMVGAGGMITGLALLYIVFRRRKAE</sequence>
<evidence type="ECO:0000256" key="8">
    <source>
        <dbReference type="SAM" id="MobiDB-lite"/>
    </source>
</evidence>
<dbReference type="PANTHER" id="PTHR36108">
    <property type="entry name" value="COLOSSIN-B-RELATED"/>
    <property type="match status" value="1"/>
</dbReference>
<name>A0ABS8G2D3_9FIRM</name>
<evidence type="ECO:0000256" key="10">
    <source>
        <dbReference type="SAM" id="SignalP"/>
    </source>
</evidence>
<feature type="compositionally biased region" description="Polar residues" evidence="8">
    <location>
        <begin position="891"/>
        <end position="900"/>
    </location>
</feature>